<proteinExistence type="predicted"/>
<comment type="caution">
    <text evidence="3">The sequence shown here is derived from an EMBL/GenBank/DDBJ whole genome shotgun (WGS) entry which is preliminary data.</text>
</comment>
<feature type="signal peptide" evidence="2">
    <location>
        <begin position="1"/>
        <end position="37"/>
    </location>
</feature>
<evidence type="ECO:0000313" key="3">
    <source>
        <dbReference type="EMBL" id="MDJ1182668.1"/>
    </source>
</evidence>
<evidence type="ECO:0000256" key="1">
    <source>
        <dbReference type="SAM" id="MobiDB-lite"/>
    </source>
</evidence>
<dbReference type="RefSeq" id="WP_283757319.1">
    <property type="nucleotide sequence ID" value="NZ_JAQOSQ010000003.1"/>
</dbReference>
<organism evidence="3 4">
    <name type="scientific">Roseofilum casamattae BLCC-M143</name>
    <dbReference type="NCBI Taxonomy" id="3022442"/>
    <lineage>
        <taxon>Bacteria</taxon>
        <taxon>Bacillati</taxon>
        <taxon>Cyanobacteriota</taxon>
        <taxon>Cyanophyceae</taxon>
        <taxon>Desertifilales</taxon>
        <taxon>Desertifilaceae</taxon>
        <taxon>Roseofilum</taxon>
        <taxon>Roseofilum casamattae</taxon>
    </lineage>
</organism>
<keyword evidence="2" id="KW-0732">Signal</keyword>
<keyword evidence="4" id="KW-1185">Reference proteome</keyword>
<evidence type="ECO:0000256" key="2">
    <source>
        <dbReference type="SAM" id="SignalP"/>
    </source>
</evidence>
<dbReference type="Pfam" id="PF06051">
    <property type="entry name" value="DUF928"/>
    <property type="match status" value="1"/>
</dbReference>
<name>A0ABT7BU08_9CYAN</name>
<reference evidence="3 4" key="1">
    <citation type="submission" date="2023-01" db="EMBL/GenBank/DDBJ databases">
        <title>Novel diversity within Roseofilum (Cyanobacteria; Desertifilaceae) from marine benthic mats with descriptions of four novel species.</title>
        <authorList>
            <person name="Wang Y."/>
            <person name="Berthold D.E."/>
            <person name="Hu J."/>
            <person name="Lefler F.W."/>
            <person name="Laughinghouse H.D. IV."/>
        </authorList>
    </citation>
    <scope>NUCLEOTIDE SEQUENCE [LARGE SCALE GENOMIC DNA]</scope>
    <source>
        <strain evidence="3 4">BLCC-M143</strain>
    </source>
</reference>
<dbReference type="EMBL" id="JAQOSQ010000003">
    <property type="protein sequence ID" value="MDJ1182668.1"/>
    <property type="molecule type" value="Genomic_DNA"/>
</dbReference>
<protein>
    <submittedName>
        <fullName evidence="3">DUF928 domain-containing protein</fullName>
    </submittedName>
</protein>
<accession>A0ABT7BU08</accession>
<feature type="chain" id="PRO_5045093952" evidence="2">
    <location>
        <begin position="38"/>
        <end position="289"/>
    </location>
</feature>
<feature type="region of interest" description="Disordered" evidence="1">
    <location>
        <begin position="40"/>
        <end position="60"/>
    </location>
</feature>
<gene>
    <name evidence="3" type="ORF">PMH09_05620</name>
</gene>
<dbReference type="Proteomes" id="UP001232992">
    <property type="component" value="Unassembled WGS sequence"/>
</dbReference>
<evidence type="ECO:0000313" key="4">
    <source>
        <dbReference type="Proteomes" id="UP001232992"/>
    </source>
</evidence>
<sequence length="289" mass="31537">MSKSYSMPFLRRSCCVAVVGAASLLIPAIALSQPSIAQLPTDLQFEPPPGSGEPSETVGGGSRLLDRVLKIDFEPPPGQGAPGETLGGASRGLKCLPNETPVTVLVPQTPAGVKYGLTTIAKPSFFVYIPETVATEIEFIVTDNQPYPNGQVIDERVLPIPSKPGILQIDLQGDLDVDDYYEWAIYLRCPNSNPNEDPTLALPSSGWLKRVEVDNTIEERLQGSSVLERVIIYAQQGIWFDSLSLLSEQLQQAPTNLNLRATWSQFINSEIEELDEQVTRSPIIECCTP</sequence>
<dbReference type="InterPro" id="IPR010328">
    <property type="entry name" value="DUF928"/>
</dbReference>